<name>A0AAD6G173_9EURO</name>
<comment type="caution">
    <text evidence="2">The sequence shown here is derived from an EMBL/GenBank/DDBJ whole genome shotgun (WGS) entry which is preliminary data.</text>
</comment>
<evidence type="ECO:0000313" key="2">
    <source>
        <dbReference type="EMBL" id="KAJ5443680.1"/>
    </source>
</evidence>
<dbReference type="AlphaFoldDB" id="A0AAD6G173"/>
<evidence type="ECO:0000256" key="1">
    <source>
        <dbReference type="SAM" id="MobiDB-lite"/>
    </source>
</evidence>
<organism evidence="2 3">
    <name type="scientific">Penicillium daleae</name>
    <dbReference type="NCBI Taxonomy" id="63821"/>
    <lineage>
        <taxon>Eukaryota</taxon>
        <taxon>Fungi</taxon>
        <taxon>Dikarya</taxon>
        <taxon>Ascomycota</taxon>
        <taxon>Pezizomycotina</taxon>
        <taxon>Eurotiomycetes</taxon>
        <taxon>Eurotiomycetidae</taxon>
        <taxon>Eurotiales</taxon>
        <taxon>Aspergillaceae</taxon>
        <taxon>Penicillium</taxon>
    </lineage>
</organism>
<reference evidence="2" key="1">
    <citation type="submission" date="2022-12" db="EMBL/GenBank/DDBJ databases">
        <authorList>
            <person name="Petersen C."/>
        </authorList>
    </citation>
    <scope>NUCLEOTIDE SEQUENCE</scope>
    <source>
        <strain evidence="2">IBT 16125</strain>
    </source>
</reference>
<feature type="compositionally biased region" description="Polar residues" evidence="1">
    <location>
        <begin position="1"/>
        <end position="26"/>
    </location>
</feature>
<dbReference type="RefSeq" id="XP_056763760.1">
    <property type="nucleotide sequence ID" value="XM_056910934.1"/>
</dbReference>
<dbReference type="EMBL" id="JAPVEA010000007">
    <property type="protein sequence ID" value="KAJ5443680.1"/>
    <property type="molecule type" value="Genomic_DNA"/>
</dbReference>
<sequence>MDAQKQICNISSRDIASQGGNASSGSFEAGDPRAREAGQRGCQASSRSFAPGDPRAREAGHKGGLSGPED</sequence>
<keyword evidence="3" id="KW-1185">Reference proteome</keyword>
<dbReference type="GeneID" id="81601177"/>
<feature type="region of interest" description="Disordered" evidence="1">
    <location>
        <begin position="1"/>
        <end position="70"/>
    </location>
</feature>
<reference evidence="2" key="2">
    <citation type="journal article" date="2023" name="IMA Fungus">
        <title>Comparative genomic study of the Penicillium genus elucidates a diverse pangenome and 15 lateral gene transfer events.</title>
        <authorList>
            <person name="Petersen C."/>
            <person name="Sorensen T."/>
            <person name="Nielsen M.R."/>
            <person name="Sondergaard T.E."/>
            <person name="Sorensen J.L."/>
            <person name="Fitzpatrick D.A."/>
            <person name="Frisvad J.C."/>
            <person name="Nielsen K.L."/>
        </authorList>
    </citation>
    <scope>NUCLEOTIDE SEQUENCE</scope>
    <source>
        <strain evidence="2">IBT 16125</strain>
    </source>
</reference>
<dbReference type="Proteomes" id="UP001213681">
    <property type="component" value="Unassembled WGS sequence"/>
</dbReference>
<protein>
    <submittedName>
        <fullName evidence="2">Uncharacterized protein</fullName>
    </submittedName>
</protein>
<gene>
    <name evidence="2" type="ORF">N7458_007552</name>
</gene>
<accession>A0AAD6G173</accession>
<proteinExistence type="predicted"/>
<evidence type="ECO:0000313" key="3">
    <source>
        <dbReference type="Proteomes" id="UP001213681"/>
    </source>
</evidence>